<reference evidence="1" key="1">
    <citation type="submission" date="2021-05" db="EMBL/GenBank/DDBJ databases">
        <authorList>
            <person name="Pan Q."/>
            <person name="Jouanno E."/>
            <person name="Zahm M."/>
            <person name="Klopp C."/>
            <person name="Cabau C."/>
            <person name="Louis A."/>
            <person name="Berthelot C."/>
            <person name="Parey E."/>
            <person name="Roest Crollius H."/>
            <person name="Montfort J."/>
            <person name="Robinson-Rechavi M."/>
            <person name="Bouchez O."/>
            <person name="Lampietro C."/>
            <person name="Lopez Roques C."/>
            <person name="Donnadieu C."/>
            <person name="Postlethwait J."/>
            <person name="Bobe J."/>
            <person name="Dillon D."/>
            <person name="Chandos A."/>
            <person name="von Hippel F."/>
            <person name="Guiguen Y."/>
        </authorList>
    </citation>
    <scope>NUCLEOTIDE SEQUENCE</scope>
    <source>
        <strain evidence="1">YG-Jan2019</strain>
    </source>
</reference>
<organism evidence="1 2">
    <name type="scientific">Dallia pectoralis</name>
    <name type="common">Alaska blackfish</name>
    <dbReference type="NCBI Taxonomy" id="75939"/>
    <lineage>
        <taxon>Eukaryota</taxon>
        <taxon>Metazoa</taxon>
        <taxon>Chordata</taxon>
        <taxon>Craniata</taxon>
        <taxon>Vertebrata</taxon>
        <taxon>Euteleostomi</taxon>
        <taxon>Actinopterygii</taxon>
        <taxon>Neopterygii</taxon>
        <taxon>Teleostei</taxon>
        <taxon>Protacanthopterygii</taxon>
        <taxon>Esociformes</taxon>
        <taxon>Umbridae</taxon>
        <taxon>Dallia</taxon>
    </lineage>
</organism>
<dbReference type="Proteomes" id="UP001157502">
    <property type="component" value="Chromosome 35"/>
</dbReference>
<gene>
    <name evidence="1" type="ORF">DPEC_G00344320</name>
</gene>
<proteinExistence type="predicted"/>
<sequence>MMKYVNQKFTTENRSTFLRYVQKLEQVLEKTIFQTTSTSIIAGGLVAHLFKATRNFRGLTISASNEMVKSDGVPVNNSIVTVNLPKEIVKMNTSSTIVFFMMRSTKQYENVCILNDLLVGLSVSNQTVTGLRDRVNISMPLQRPTVESKGDKQPSCQFFNFSSSTFYQDGCTTEWKKDKGIVVCSCDHLTYFAVLMVSPSISEGDQVILRYISLIGCSLSLCFLLVTIVMFAFQRCAGTDVSQKVHINLAVALILLNVHFLPSQQVATLSSDGPCVYNAVLLHYSLLATFTWTAIEGFHLYVLLVRVFNIYVTRYLLKLSLVGWGFPAVIVTLIGAIDKNQYGRVTLHTSGTNGTTVEMCYISNAVVKLVTTLILFVLIFLFNLGIQAVVVCRLWSLPTREEKGRGAKSACTVLGITCLLGIPWGIIFFSFGQLTVPGLYLFCVLNSLQGFFLFLWFCVFRCKSKVSQPSSYTQSTQR</sequence>
<dbReference type="EMBL" id="CM055762">
    <property type="protein sequence ID" value="KAJ7985809.1"/>
    <property type="molecule type" value="Genomic_DNA"/>
</dbReference>
<comment type="caution">
    <text evidence="1">The sequence shown here is derived from an EMBL/GenBank/DDBJ whole genome shotgun (WGS) entry which is preliminary data.</text>
</comment>
<keyword evidence="2" id="KW-1185">Reference proteome</keyword>
<name>A0ACC2F3D1_DALPE</name>
<protein>
    <submittedName>
        <fullName evidence="1">Uncharacterized protein</fullName>
    </submittedName>
</protein>
<accession>A0ACC2F3D1</accession>
<evidence type="ECO:0000313" key="1">
    <source>
        <dbReference type="EMBL" id="KAJ7985809.1"/>
    </source>
</evidence>
<evidence type="ECO:0000313" key="2">
    <source>
        <dbReference type="Proteomes" id="UP001157502"/>
    </source>
</evidence>